<feature type="region of interest" description="Disordered" evidence="1">
    <location>
        <begin position="97"/>
        <end position="117"/>
    </location>
</feature>
<evidence type="ECO:0000256" key="1">
    <source>
        <dbReference type="SAM" id="MobiDB-lite"/>
    </source>
</evidence>
<dbReference type="InterPro" id="IPR035903">
    <property type="entry name" value="HesB-like_dom_sf"/>
</dbReference>
<dbReference type="EMBL" id="HBIZ01018544">
    <property type="protein sequence ID" value="CAE0759000.1"/>
    <property type="molecule type" value="Transcribed_RNA"/>
</dbReference>
<reference evidence="2" key="1">
    <citation type="submission" date="2021-01" db="EMBL/GenBank/DDBJ databases">
        <authorList>
            <person name="Corre E."/>
            <person name="Pelletier E."/>
            <person name="Niang G."/>
            <person name="Scheremetjew M."/>
            <person name="Finn R."/>
            <person name="Kale V."/>
            <person name="Holt S."/>
            <person name="Cochrane G."/>
            <person name="Meng A."/>
            <person name="Brown T."/>
            <person name="Cohen L."/>
        </authorList>
    </citation>
    <scope>NUCLEOTIDE SEQUENCE</scope>
    <source>
        <strain evidence="2">CCMP645</strain>
    </source>
</reference>
<accession>A0A7S4B9P4</accession>
<organism evidence="2">
    <name type="scientific">Chrysotila carterae</name>
    <name type="common">Marine alga</name>
    <name type="synonym">Syracosphaera carterae</name>
    <dbReference type="NCBI Taxonomy" id="13221"/>
    <lineage>
        <taxon>Eukaryota</taxon>
        <taxon>Haptista</taxon>
        <taxon>Haptophyta</taxon>
        <taxon>Prymnesiophyceae</taxon>
        <taxon>Isochrysidales</taxon>
        <taxon>Isochrysidaceae</taxon>
        <taxon>Chrysotila</taxon>
    </lineage>
</organism>
<dbReference type="SUPFAM" id="SSF89360">
    <property type="entry name" value="HesB-like domain"/>
    <property type="match status" value="1"/>
</dbReference>
<dbReference type="AlphaFoldDB" id="A0A7S4B9P4"/>
<dbReference type="Gene3D" id="2.60.300.12">
    <property type="entry name" value="HesB-like domain"/>
    <property type="match status" value="1"/>
</dbReference>
<name>A0A7S4B9P4_CHRCT</name>
<protein>
    <recommendedName>
        <fullName evidence="3">FeS cluster biogenesis domain-containing protein</fullName>
    </recommendedName>
</protein>
<proteinExistence type="predicted"/>
<evidence type="ECO:0008006" key="3">
    <source>
        <dbReference type="Google" id="ProtNLM"/>
    </source>
</evidence>
<sequence>MSQRVKWLNRQRAEDSPARCLRISVEPGGCSGFQYNFSILNLNELEEDDREKRLRELDEAAASDYPSQTALVGILQRPTASIAKRIALHFSNHCSETAPSSAHPLQRPAVSLRAQGV</sequence>
<gene>
    <name evidence="2" type="ORF">PCAR00345_LOCUS11594</name>
</gene>
<evidence type="ECO:0000313" key="2">
    <source>
        <dbReference type="EMBL" id="CAE0759000.1"/>
    </source>
</evidence>